<name>A0ABQ3X7I8_9ACTN</name>
<comment type="caution">
    <text evidence="1">The sequence shown here is derived from an EMBL/GenBank/DDBJ whole genome shotgun (WGS) entry which is preliminary data.</text>
</comment>
<dbReference type="Proteomes" id="UP000612282">
    <property type="component" value="Unassembled WGS sequence"/>
</dbReference>
<dbReference type="EMBL" id="BOMG01000041">
    <property type="protein sequence ID" value="GID54437.1"/>
    <property type="molecule type" value="Genomic_DNA"/>
</dbReference>
<proteinExistence type="predicted"/>
<evidence type="ECO:0008006" key="3">
    <source>
        <dbReference type="Google" id="ProtNLM"/>
    </source>
</evidence>
<evidence type="ECO:0000313" key="2">
    <source>
        <dbReference type="Proteomes" id="UP000612282"/>
    </source>
</evidence>
<accession>A0ABQ3X7I8</accession>
<evidence type="ECO:0000313" key="1">
    <source>
        <dbReference type="EMBL" id="GID54437.1"/>
    </source>
</evidence>
<dbReference type="Gene3D" id="3.90.1200.10">
    <property type="match status" value="1"/>
</dbReference>
<protein>
    <recommendedName>
        <fullName evidence="3">Aminoglycoside phosphotransferase domain-containing protein</fullName>
    </recommendedName>
</protein>
<dbReference type="SUPFAM" id="SSF56112">
    <property type="entry name" value="Protein kinase-like (PK-like)"/>
    <property type="match status" value="1"/>
</dbReference>
<organism evidence="1 2">
    <name type="scientific">Actinoplanes couchii</name>
    <dbReference type="NCBI Taxonomy" id="403638"/>
    <lineage>
        <taxon>Bacteria</taxon>
        <taxon>Bacillati</taxon>
        <taxon>Actinomycetota</taxon>
        <taxon>Actinomycetes</taxon>
        <taxon>Micromonosporales</taxon>
        <taxon>Micromonosporaceae</taxon>
        <taxon>Actinoplanes</taxon>
    </lineage>
</organism>
<sequence>MLGKDYGVTELNRAPDIARTVATTVLDRDPGVLSAVDSLSHHVFLSPDVVVKVIDAGQHTRLEREIALAPFLPEGITAPLLVSGNHQGYRYACYTRMPGTAPGMDLPGVDAGTARALAVQAVHRLGMLHRWTPGEAAAATLRETIEHGGFVNRAGLFTLIENIRDADRDGVVEPALLDGLDRIAEGAPLHSDTIVPVHADSHWGNWLAEGDQVTVLLDFEWARFGVPMDDWFFVIGTSGPHRDVVLDVVAGETGTAPELIRYECEVRHATHVASDILLALTVLEGREAGLLGARLRGLSEIVVDRLWWH</sequence>
<keyword evidence="2" id="KW-1185">Reference proteome</keyword>
<gene>
    <name evidence="1" type="ORF">Aco03nite_028410</name>
</gene>
<reference evidence="1 2" key="1">
    <citation type="submission" date="2021-01" db="EMBL/GenBank/DDBJ databases">
        <title>Whole genome shotgun sequence of Actinoplanes couchii NBRC 106145.</title>
        <authorList>
            <person name="Komaki H."/>
            <person name="Tamura T."/>
        </authorList>
    </citation>
    <scope>NUCLEOTIDE SEQUENCE [LARGE SCALE GENOMIC DNA]</scope>
    <source>
        <strain evidence="1 2">NBRC 106145</strain>
    </source>
</reference>
<dbReference type="InterPro" id="IPR011009">
    <property type="entry name" value="Kinase-like_dom_sf"/>
</dbReference>